<dbReference type="Pfam" id="PF06835">
    <property type="entry name" value="LptC"/>
    <property type="match status" value="1"/>
</dbReference>
<proteinExistence type="predicted"/>
<dbReference type="GO" id="GO:0005886">
    <property type="term" value="C:plasma membrane"/>
    <property type="evidence" value="ECO:0007669"/>
    <property type="project" value="InterPro"/>
</dbReference>
<dbReference type="GO" id="GO:0030288">
    <property type="term" value="C:outer membrane-bounded periplasmic space"/>
    <property type="evidence" value="ECO:0007669"/>
    <property type="project" value="TreeGrafter"/>
</dbReference>
<dbReference type="Proteomes" id="UP000294599">
    <property type="component" value="Unassembled WGS sequence"/>
</dbReference>
<evidence type="ECO:0000256" key="5">
    <source>
        <dbReference type="ARBA" id="ARBA00023136"/>
    </source>
</evidence>
<accession>A0A4R3L652</accession>
<dbReference type="PANTHER" id="PTHR37481:SF1">
    <property type="entry name" value="LIPOPOLYSACCHARIDE EXPORT SYSTEM PROTEIN LPTC"/>
    <property type="match status" value="1"/>
</dbReference>
<dbReference type="InterPro" id="IPR052363">
    <property type="entry name" value="LPS_export_LptC"/>
</dbReference>
<dbReference type="Gene3D" id="2.60.450.10">
    <property type="entry name" value="Lipopolysaccharide (LPS) transport protein A like domain"/>
    <property type="match status" value="1"/>
</dbReference>
<evidence type="ECO:0000256" key="4">
    <source>
        <dbReference type="ARBA" id="ARBA00022989"/>
    </source>
</evidence>
<reference evidence="7 8" key="1">
    <citation type="submission" date="2019-03" db="EMBL/GenBank/DDBJ databases">
        <title>Genomic Encyclopedia of Type Strains, Phase IV (KMG-IV): sequencing the most valuable type-strain genomes for metagenomic binning, comparative biology and taxonomic classification.</title>
        <authorList>
            <person name="Goeker M."/>
        </authorList>
    </citation>
    <scope>NUCLEOTIDE SEQUENCE [LARGE SCALE GENOMIC DNA]</scope>
    <source>
        <strain evidence="7 8">DSM 21944</strain>
    </source>
</reference>
<dbReference type="PANTHER" id="PTHR37481">
    <property type="entry name" value="LIPOPOLYSACCHARIDE EXPORT SYSTEM PROTEIN LPTC"/>
    <property type="match status" value="1"/>
</dbReference>
<keyword evidence="3 6" id="KW-0812">Transmembrane</keyword>
<dbReference type="GO" id="GO:0015221">
    <property type="term" value="F:lipopolysaccharide transmembrane transporter activity"/>
    <property type="evidence" value="ECO:0007669"/>
    <property type="project" value="InterPro"/>
</dbReference>
<evidence type="ECO:0000256" key="1">
    <source>
        <dbReference type="ARBA" id="ARBA00022475"/>
    </source>
</evidence>
<gene>
    <name evidence="7" type="ORF">EDC25_1214</name>
</gene>
<dbReference type="InterPro" id="IPR010664">
    <property type="entry name" value="LipoPS_assembly_LptC-rel"/>
</dbReference>
<keyword evidence="4 6" id="KW-1133">Transmembrane helix</keyword>
<evidence type="ECO:0000256" key="2">
    <source>
        <dbReference type="ARBA" id="ARBA00022519"/>
    </source>
</evidence>
<sequence length="186" mass="21269">MAERRTWLAFAVVAGFAAATQWLLWLFQPEPEAPPFIGPLRPEYSLDRFELKVFKDNGQLSLDVNSPRMDRHGGDGHFMVRQPEMVILREGLPQWQAKAENSRIESNGERLELQGGVRFYSFPDDPRPIDIRTEYLTAFPEEQRAETDSPVTLVQGTSILRASGLRADFTTSRLQLNDFQLHSPPR</sequence>
<dbReference type="InterPro" id="IPR026265">
    <property type="entry name" value="LptC"/>
</dbReference>
<keyword evidence="8" id="KW-1185">Reference proteome</keyword>
<protein>
    <submittedName>
        <fullName evidence="7">Lipopolysaccharide export system protein LptC</fullName>
    </submittedName>
</protein>
<dbReference type="NCBIfam" id="TIGR04409">
    <property type="entry name" value="LptC_YrbK"/>
    <property type="match status" value="1"/>
</dbReference>
<organism evidence="7 8">
    <name type="scientific">Pseudofulvimonas gallinarii</name>
    <dbReference type="NCBI Taxonomy" id="634155"/>
    <lineage>
        <taxon>Bacteria</taxon>
        <taxon>Pseudomonadati</taxon>
        <taxon>Pseudomonadota</taxon>
        <taxon>Gammaproteobacteria</taxon>
        <taxon>Lysobacterales</taxon>
        <taxon>Rhodanobacteraceae</taxon>
        <taxon>Pseudofulvimonas</taxon>
    </lineage>
</organism>
<dbReference type="AlphaFoldDB" id="A0A4R3L652"/>
<comment type="caution">
    <text evidence="7">The sequence shown here is derived from an EMBL/GenBank/DDBJ whole genome shotgun (WGS) entry which is preliminary data.</text>
</comment>
<keyword evidence="2" id="KW-0997">Cell inner membrane</keyword>
<evidence type="ECO:0000256" key="6">
    <source>
        <dbReference type="SAM" id="Phobius"/>
    </source>
</evidence>
<keyword evidence="5 6" id="KW-0472">Membrane</keyword>
<keyword evidence="1" id="KW-1003">Cell membrane</keyword>
<evidence type="ECO:0000313" key="7">
    <source>
        <dbReference type="EMBL" id="TCS94485.1"/>
    </source>
</evidence>
<evidence type="ECO:0000313" key="8">
    <source>
        <dbReference type="Proteomes" id="UP000294599"/>
    </source>
</evidence>
<name>A0A4R3L652_9GAMM</name>
<dbReference type="EMBL" id="SMAF01000021">
    <property type="protein sequence ID" value="TCS94485.1"/>
    <property type="molecule type" value="Genomic_DNA"/>
</dbReference>
<dbReference type="RefSeq" id="WP_123521491.1">
    <property type="nucleotide sequence ID" value="NZ_JBHLWF010000081.1"/>
</dbReference>
<dbReference type="GO" id="GO:0017089">
    <property type="term" value="F:glycolipid transfer activity"/>
    <property type="evidence" value="ECO:0007669"/>
    <property type="project" value="TreeGrafter"/>
</dbReference>
<dbReference type="OrthoDB" id="5973594at2"/>
<evidence type="ECO:0000256" key="3">
    <source>
        <dbReference type="ARBA" id="ARBA00022692"/>
    </source>
</evidence>
<feature type="transmembrane region" description="Helical" evidence="6">
    <location>
        <begin position="7"/>
        <end position="27"/>
    </location>
</feature>